<gene>
    <name evidence="1" type="ORF">MCOR_54487</name>
</gene>
<dbReference type="AlphaFoldDB" id="A0A6J8EPX6"/>
<dbReference type="EMBL" id="CACVKT020009597">
    <property type="protein sequence ID" value="CAC5422437.1"/>
    <property type="molecule type" value="Genomic_DNA"/>
</dbReference>
<sequence>MDYYNFGLEIELLKTFGQYPKMVTDNVESVDISLNIDGLPLFKSTNTALWPILCEIHLQPRRVFPHVLTIGPSKPTNLDFLQEAIDELDSLLQNGFKFNGKEVRVKLRCVVCDAPAKAMMKGIKLFSGYYGCDRCNQTGFWCGRITYQDIENMQLRTDVSFRNQDQEEHHHRRSPFVN</sequence>
<dbReference type="Proteomes" id="UP000507470">
    <property type="component" value="Unassembled WGS sequence"/>
</dbReference>
<proteinExistence type="predicted"/>
<name>A0A6J8EPX6_MYTCO</name>
<accession>A0A6J8EPX6</accession>
<evidence type="ECO:0000313" key="1">
    <source>
        <dbReference type="EMBL" id="CAC5422437.1"/>
    </source>
</evidence>
<protein>
    <submittedName>
        <fullName evidence="1">Uncharacterized protein</fullName>
    </submittedName>
</protein>
<dbReference type="PANTHER" id="PTHR33053">
    <property type="entry name" value="PROTEIN, PUTATIVE-RELATED"/>
    <property type="match status" value="1"/>
</dbReference>
<organism evidence="1 2">
    <name type="scientific">Mytilus coruscus</name>
    <name type="common">Sea mussel</name>
    <dbReference type="NCBI Taxonomy" id="42192"/>
    <lineage>
        <taxon>Eukaryota</taxon>
        <taxon>Metazoa</taxon>
        <taxon>Spiralia</taxon>
        <taxon>Lophotrochozoa</taxon>
        <taxon>Mollusca</taxon>
        <taxon>Bivalvia</taxon>
        <taxon>Autobranchia</taxon>
        <taxon>Pteriomorphia</taxon>
        <taxon>Mytilida</taxon>
        <taxon>Mytiloidea</taxon>
        <taxon>Mytilidae</taxon>
        <taxon>Mytilinae</taxon>
        <taxon>Mytilus</taxon>
    </lineage>
</organism>
<keyword evidence="2" id="KW-1185">Reference proteome</keyword>
<reference evidence="1 2" key="1">
    <citation type="submission" date="2020-06" db="EMBL/GenBank/DDBJ databases">
        <authorList>
            <person name="Li R."/>
            <person name="Bekaert M."/>
        </authorList>
    </citation>
    <scope>NUCLEOTIDE SEQUENCE [LARGE SCALE GENOMIC DNA]</scope>
    <source>
        <strain evidence="2">wild</strain>
    </source>
</reference>
<dbReference type="OrthoDB" id="10036512at2759"/>
<evidence type="ECO:0000313" key="2">
    <source>
        <dbReference type="Proteomes" id="UP000507470"/>
    </source>
</evidence>